<accession>A0A9D4H0T8</accession>
<name>A0A9D4H0T8_DREPO</name>
<reference evidence="1" key="1">
    <citation type="journal article" date="2019" name="bioRxiv">
        <title>The Genome of the Zebra Mussel, Dreissena polymorpha: A Resource for Invasive Species Research.</title>
        <authorList>
            <person name="McCartney M.A."/>
            <person name="Auch B."/>
            <person name="Kono T."/>
            <person name="Mallez S."/>
            <person name="Zhang Y."/>
            <person name="Obille A."/>
            <person name="Becker A."/>
            <person name="Abrahante J.E."/>
            <person name="Garbe J."/>
            <person name="Badalamenti J.P."/>
            <person name="Herman A."/>
            <person name="Mangelson H."/>
            <person name="Liachko I."/>
            <person name="Sullivan S."/>
            <person name="Sone E.D."/>
            <person name="Koren S."/>
            <person name="Silverstein K.A.T."/>
            <person name="Beckman K.B."/>
            <person name="Gohl D.M."/>
        </authorList>
    </citation>
    <scope>NUCLEOTIDE SEQUENCE</scope>
    <source>
        <strain evidence="1">Duluth1</strain>
        <tissue evidence="1">Whole animal</tissue>
    </source>
</reference>
<dbReference type="EMBL" id="JAIWYP010000005">
    <property type="protein sequence ID" value="KAH3826362.1"/>
    <property type="molecule type" value="Genomic_DNA"/>
</dbReference>
<evidence type="ECO:0000313" key="2">
    <source>
        <dbReference type="Proteomes" id="UP000828390"/>
    </source>
</evidence>
<comment type="caution">
    <text evidence="1">The sequence shown here is derived from an EMBL/GenBank/DDBJ whole genome shotgun (WGS) entry which is preliminary data.</text>
</comment>
<dbReference type="AlphaFoldDB" id="A0A9D4H0T8"/>
<protein>
    <submittedName>
        <fullName evidence="1">Uncharacterized protein</fullName>
    </submittedName>
</protein>
<gene>
    <name evidence="1" type="ORF">DPMN_128264</name>
</gene>
<proteinExistence type="predicted"/>
<reference evidence="1" key="2">
    <citation type="submission" date="2020-11" db="EMBL/GenBank/DDBJ databases">
        <authorList>
            <person name="McCartney M.A."/>
            <person name="Auch B."/>
            <person name="Kono T."/>
            <person name="Mallez S."/>
            <person name="Becker A."/>
            <person name="Gohl D.M."/>
            <person name="Silverstein K.A.T."/>
            <person name="Koren S."/>
            <person name="Bechman K.B."/>
            <person name="Herman A."/>
            <person name="Abrahante J.E."/>
            <person name="Garbe J."/>
        </authorList>
    </citation>
    <scope>NUCLEOTIDE SEQUENCE</scope>
    <source>
        <strain evidence="1">Duluth1</strain>
        <tissue evidence="1">Whole animal</tissue>
    </source>
</reference>
<sequence>MYQYCCCPNTNFHGDRSDGKTEQVVYHQFHQCSSQVPSTCSTSHLKSPSNSTVAKPGRFTETQNAGNRHLTFLRRLHIITRDTIPANTSGT</sequence>
<organism evidence="1 2">
    <name type="scientific">Dreissena polymorpha</name>
    <name type="common">Zebra mussel</name>
    <name type="synonym">Mytilus polymorpha</name>
    <dbReference type="NCBI Taxonomy" id="45954"/>
    <lineage>
        <taxon>Eukaryota</taxon>
        <taxon>Metazoa</taxon>
        <taxon>Spiralia</taxon>
        <taxon>Lophotrochozoa</taxon>
        <taxon>Mollusca</taxon>
        <taxon>Bivalvia</taxon>
        <taxon>Autobranchia</taxon>
        <taxon>Heteroconchia</taxon>
        <taxon>Euheterodonta</taxon>
        <taxon>Imparidentia</taxon>
        <taxon>Neoheterodontei</taxon>
        <taxon>Myida</taxon>
        <taxon>Dreissenoidea</taxon>
        <taxon>Dreissenidae</taxon>
        <taxon>Dreissena</taxon>
    </lineage>
</organism>
<evidence type="ECO:0000313" key="1">
    <source>
        <dbReference type="EMBL" id="KAH3826362.1"/>
    </source>
</evidence>
<dbReference type="Proteomes" id="UP000828390">
    <property type="component" value="Unassembled WGS sequence"/>
</dbReference>
<keyword evidence="2" id="KW-1185">Reference proteome</keyword>